<dbReference type="InterPro" id="IPR016035">
    <property type="entry name" value="Acyl_Trfase/lysoPLipase"/>
</dbReference>
<dbReference type="RefSeq" id="WP_347780943.1">
    <property type="nucleotide sequence ID" value="NZ_JBDQQU010000008.1"/>
</dbReference>
<comment type="catalytic activity">
    <reaction evidence="4">
        <text>holo-[ACP] + malonyl-CoA = malonyl-[ACP] + CoA</text>
        <dbReference type="Rhea" id="RHEA:41792"/>
        <dbReference type="Rhea" id="RHEA-COMP:9623"/>
        <dbReference type="Rhea" id="RHEA-COMP:9685"/>
        <dbReference type="ChEBI" id="CHEBI:57287"/>
        <dbReference type="ChEBI" id="CHEBI:57384"/>
        <dbReference type="ChEBI" id="CHEBI:64479"/>
        <dbReference type="ChEBI" id="CHEBI:78449"/>
        <dbReference type="EC" id="2.3.1.39"/>
    </reaction>
</comment>
<dbReference type="EMBL" id="JBDQQU010000008">
    <property type="protein sequence ID" value="MEO3954723.1"/>
    <property type="molecule type" value="Genomic_DNA"/>
</dbReference>
<name>A0ABV0H3R2_9NEIS</name>
<sequence>MKVYVFPGQGSQNIGMGQGLSARPYKDSEMILNLRKQLSSSVQWLASIRYLKSIGDVKFEEIGPGTVLKKLIANIKAGK</sequence>
<proteinExistence type="predicted"/>
<gene>
    <name evidence="5" type="ORF">ABH309_09685</name>
</gene>
<dbReference type="SUPFAM" id="SSF52151">
    <property type="entry name" value="FabD/lysophospholipase-like"/>
    <property type="match status" value="2"/>
</dbReference>
<dbReference type="PANTHER" id="PTHR42681:SF1">
    <property type="entry name" value="MALONYL-COA-ACYL CARRIER PROTEIN TRANSACYLASE, MITOCHONDRIAL"/>
    <property type="match status" value="1"/>
</dbReference>
<evidence type="ECO:0000256" key="3">
    <source>
        <dbReference type="ARBA" id="ARBA00023315"/>
    </source>
</evidence>
<dbReference type="Gene3D" id="3.40.366.10">
    <property type="entry name" value="Malonyl-Coenzyme A Acyl Carrier Protein, domain 2"/>
    <property type="match status" value="1"/>
</dbReference>
<keyword evidence="2" id="KW-0808">Transferase</keyword>
<organism evidence="5 6">
    <name type="scientific">Chromobacterium piscinae</name>
    <dbReference type="NCBI Taxonomy" id="686831"/>
    <lineage>
        <taxon>Bacteria</taxon>
        <taxon>Pseudomonadati</taxon>
        <taxon>Pseudomonadota</taxon>
        <taxon>Betaproteobacteria</taxon>
        <taxon>Neisseriales</taxon>
        <taxon>Chromobacteriaceae</taxon>
        <taxon>Chromobacterium</taxon>
    </lineage>
</organism>
<dbReference type="Proteomes" id="UP001438292">
    <property type="component" value="Unassembled WGS sequence"/>
</dbReference>
<dbReference type="InterPro" id="IPR001227">
    <property type="entry name" value="Ac_transferase_dom_sf"/>
</dbReference>
<evidence type="ECO:0000256" key="1">
    <source>
        <dbReference type="ARBA" id="ARBA00013258"/>
    </source>
</evidence>
<keyword evidence="3" id="KW-0012">Acyltransferase</keyword>
<accession>A0ABV0H3R2</accession>
<evidence type="ECO:0000256" key="2">
    <source>
        <dbReference type="ARBA" id="ARBA00022679"/>
    </source>
</evidence>
<reference evidence="5 6" key="1">
    <citation type="submission" date="2024-05" db="EMBL/GenBank/DDBJ databases">
        <authorList>
            <person name="De Oliveira J.P."/>
            <person name="Noriler S.A."/>
            <person name="De Oliveira A.G."/>
            <person name="Sipoli D.S."/>
        </authorList>
    </citation>
    <scope>NUCLEOTIDE SEQUENCE [LARGE SCALE GENOMIC DNA]</scope>
    <source>
        <strain evidence="5 6">LABIM186</strain>
    </source>
</reference>
<evidence type="ECO:0000313" key="6">
    <source>
        <dbReference type="Proteomes" id="UP001438292"/>
    </source>
</evidence>
<evidence type="ECO:0000313" key="5">
    <source>
        <dbReference type="EMBL" id="MEO3954723.1"/>
    </source>
</evidence>
<dbReference type="InterPro" id="IPR050858">
    <property type="entry name" value="Mal-CoA-ACP_Trans/PKS_FabD"/>
</dbReference>
<dbReference type="PANTHER" id="PTHR42681">
    <property type="entry name" value="MALONYL-COA-ACYL CARRIER PROTEIN TRANSACYLASE, MITOCHONDRIAL"/>
    <property type="match status" value="1"/>
</dbReference>
<evidence type="ECO:0000256" key="4">
    <source>
        <dbReference type="ARBA" id="ARBA00048462"/>
    </source>
</evidence>
<keyword evidence="6" id="KW-1185">Reference proteome</keyword>
<protein>
    <recommendedName>
        <fullName evidence="1">[acyl-carrier-protein] S-malonyltransferase</fullName>
        <ecNumber evidence="1">2.3.1.39</ecNumber>
    </recommendedName>
</protein>
<comment type="caution">
    <text evidence="5">The sequence shown here is derived from an EMBL/GenBank/DDBJ whole genome shotgun (WGS) entry which is preliminary data.</text>
</comment>
<dbReference type="EC" id="2.3.1.39" evidence="1"/>